<geneLocation type="mitochondrion" evidence="1"/>
<accession>A0A1Y0AYY3</accession>
<sequence length="101" mass="11616">MCQKEELEVFVLTLIIALRKGKRQCTYPISSCVCYDKLSPFCPRPATRIVIITRVNYFYFYQRRESPWSTLSCPSASALVSDPIDIYGCGMVSYREIANSR</sequence>
<reference evidence="1" key="1">
    <citation type="submission" date="2017-03" db="EMBL/GenBank/DDBJ databases">
        <title>The mitochondrial genome of the carnivorous plant Utricularia reniformis (Lentibulariaceae): structure, comparative analysis and evolutionary landmarks.</title>
        <authorList>
            <person name="Silva S.R."/>
            <person name="Alvarenga D.O."/>
            <person name="Michael T.P."/>
            <person name="Miranda V.F.O."/>
            <person name="Varani A.M."/>
        </authorList>
    </citation>
    <scope>NUCLEOTIDE SEQUENCE</scope>
</reference>
<name>A0A1Y0AYY3_9LAMI</name>
<gene>
    <name evidence="1" type="ORF">AEK19_MT1251</name>
</gene>
<organism evidence="1">
    <name type="scientific">Utricularia reniformis</name>
    <dbReference type="NCBI Taxonomy" id="192314"/>
    <lineage>
        <taxon>Eukaryota</taxon>
        <taxon>Viridiplantae</taxon>
        <taxon>Streptophyta</taxon>
        <taxon>Embryophyta</taxon>
        <taxon>Tracheophyta</taxon>
        <taxon>Spermatophyta</taxon>
        <taxon>Magnoliopsida</taxon>
        <taxon>eudicotyledons</taxon>
        <taxon>Gunneridae</taxon>
        <taxon>Pentapetalae</taxon>
        <taxon>asterids</taxon>
        <taxon>lamiids</taxon>
        <taxon>Lamiales</taxon>
        <taxon>Lentibulariaceae</taxon>
        <taxon>Utricularia</taxon>
    </lineage>
</organism>
<evidence type="ECO:0000313" key="1">
    <source>
        <dbReference type="EMBL" id="ART30361.1"/>
    </source>
</evidence>
<dbReference type="EMBL" id="KY774314">
    <property type="protein sequence ID" value="ART30361.1"/>
    <property type="molecule type" value="Genomic_DNA"/>
</dbReference>
<protein>
    <submittedName>
        <fullName evidence="1">Uncharacterized protein</fullName>
    </submittedName>
</protein>
<dbReference type="AlphaFoldDB" id="A0A1Y0AYY3"/>
<proteinExistence type="predicted"/>
<keyword evidence="1" id="KW-0496">Mitochondrion</keyword>